<dbReference type="PANTHER" id="PTHR15020">
    <property type="entry name" value="FLAVIN REDUCTASE-RELATED"/>
    <property type="match status" value="1"/>
</dbReference>
<protein>
    <recommendedName>
        <fullName evidence="2">NAD(P)-binding domain-containing protein</fullName>
    </recommendedName>
</protein>
<comment type="caution">
    <text evidence="3">The sequence shown here is derived from an EMBL/GenBank/DDBJ whole genome shotgun (WGS) entry which is preliminary data.</text>
</comment>
<feature type="domain" description="NAD(P)-binding" evidence="2">
    <location>
        <begin position="159"/>
        <end position="281"/>
    </location>
</feature>
<gene>
    <name evidence="3" type="ORF">CVIRNUC_004807</name>
</gene>
<reference evidence="3 4" key="1">
    <citation type="submission" date="2023-10" db="EMBL/GenBank/DDBJ databases">
        <authorList>
            <person name="Maclean D."/>
            <person name="Macfadyen A."/>
        </authorList>
    </citation>
    <scope>NUCLEOTIDE SEQUENCE [LARGE SCALE GENOMIC DNA]</scope>
</reference>
<dbReference type="InterPro" id="IPR036291">
    <property type="entry name" value="NAD(P)-bd_dom_sf"/>
</dbReference>
<dbReference type="SUPFAM" id="SSF51735">
    <property type="entry name" value="NAD(P)-binding Rossmann-fold domains"/>
    <property type="match status" value="1"/>
</dbReference>
<dbReference type="Pfam" id="PF13460">
    <property type="entry name" value="NAD_binding_10"/>
    <property type="match status" value="2"/>
</dbReference>
<evidence type="ECO:0000256" key="1">
    <source>
        <dbReference type="SAM" id="MobiDB-lite"/>
    </source>
</evidence>
<dbReference type="SUPFAM" id="SSF49785">
    <property type="entry name" value="Galactose-binding domain-like"/>
    <property type="match status" value="1"/>
</dbReference>
<name>A0AAV1I5W8_9CHLO</name>
<accession>A0AAV1I5W8</accession>
<feature type="region of interest" description="Disordered" evidence="1">
    <location>
        <begin position="1"/>
        <end position="92"/>
    </location>
</feature>
<evidence type="ECO:0000259" key="2">
    <source>
        <dbReference type="Pfam" id="PF13460"/>
    </source>
</evidence>
<dbReference type="AlphaFoldDB" id="A0AAV1I5W8"/>
<dbReference type="Proteomes" id="UP001314263">
    <property type="component" value="Unassembled WGS sequence"/>
</dbReference>
<evidence type="ECO:0000313" key="4">
    <source>
        <dbReference type="Proteomes" id="UP001314263"/>
    </source>
</evidence>
<dbReference type="Gene3D" id="3.40.50.720">
    <property type="entry name" value="NAD(P)-binding Rossmann-like Domain"/>
    <property type="match status" value="2"/>
</dbReference>
<feature type="domain" description="NAD(P)-binding" evidence="2">
    <location>
        <begin position="463"/>
        <end position="558"/>
    </location>
</feature>
<dbReference type="InterPro" id="IPR016040">
    <property type="entry name" value="NAD(P)-bd_dom"/>
</dbReference>
<dbReference type="EMBL" id="CAUYUE010000005">
    <property type="protein sequence ID" value="CAK0779572.1"/>
    <property type="molecule type" value="Genomic_DNA"/>
</dbReference>
<evidence type="ECO:0000313" key="3">
    <source>
        <dbReference type="EMBL" id="CAK0779572.1"/>
    </source>
</evidence>
<keyword evidence="4" id="KW-1185">Reference proteome</keyword>
<feature type="compositionally biased region" description="Basic residues" evidence="1">
    <location>
        <begin position="76"/>
        <end position="85"/>
    </location>
</feature>
<dbReference type="PANTHER" id="PTHR15020:SF47">
    <property type="entry name" value="NAD(P)-BINDING DOMAIN-CONTAINING PROTEIN"/>
    <property type="match status" value="1"/>
</dbReference>
<sequence>MLHPCRLPSELSGPSARCSCATSPFQSLPARTRAPCRRALRLRAQTGNSSNGEQDKKTSGSSQEPSKEKSSLARSQKSRKVRSRNKKEEDASLNAEDFNPIALGRRSRQLLNDVWRQFTNISSPVTSNVNVDLEYSREVSEVGVFEAPEAANTTILVVGGTGRVGRVLVRKLVLRGYNVRVLARNKAQVAGILPSSVGIVEGDVGSPQTLREAVEGVDKIVYCARAKASTLGDAKVVEEQGPARLAQELQNARHRAAAQAKPGQVAVTAKLKLLEPKKGDHEWVVEGEREAQQEADDSWAAQLAKKRRSRFAKSSRDELAVEKNSRNNVVFKGKLFTAGSSAAVGVDLNVEEHLMAGREGIILRALGDGQQYVVQLTQDTGEVFTAPISTALRFVNFRLPFSSFRYATGGQGQSKLDPSRLARLSVRFDNKAAKLPSVVKPGDLGLAFSDSAAKDFCIEIDRVKAMPTGEETDFILVSCAGALVADDEPASAAAVLSHKRKGEQALRHSGLGYTIVRPGPLLEEPGGYKALVFDQGERITQGVSYADVSDICLRALHDKAARNRTFEVSWEYTPEEGLQQYELVAHVPSRSNNYLNAALAVLEKNT</sequence>
<proteinExistence type="predicted"/>
<organism evidence="3 4">
    <name type="scientific">Coccomyxa viridis</name>
    <dbReference type="NCBI Taxonomy" id="1274662"/>
    <lineage>
        <taxon>Eukaryota</taxon>
        <taxon>Viridiplantae</taxon>
        <taxon>Chlorophyta</taxon>
        <taxon>core chlorophytes</taxon>
        <taxon>Trebouxiophyceae</taxon>
        <taxon>Trebouxiophyceae incertae sedis</taxon>
        <taxon>Coccomyxaceae</taxon>
        <taxon>Coccomyxa</taxon>
    </lineage>
</organism>
<dbReference type="InterPro" id="IPR008979">
    <property type="entry name" value="Galactose-bd-like_sf"/>
</dbReference>